<accession>A0A1H3KPM0</accession>
<dbReference type="AlphaFoldDB" id="A0A1H3KPM0"/>
<reference evidence="2 3" key="1">
    <citation type="submission" date="2016-10" db="EMBL/GenBank/DDBJ databases">
        <authorList>
            <person name="de Groot N.N."/>
        </authorList>
    </citation>
    <scope>NUCLEOTIDE SEQUENCE [LARGE SCALE GENOMIC DNA]</scope>
    <source>
        <strain evidence="2 3">LMG 24775</strain>
    </source>
</reference>
<protein>
    <submittedName>
        <fullName evidence="2">Uncharacterized protein</fullName>
    </submittedName>
</protein>
<name>A0A1H3KPM0_9BURK</name>
<evidence type="ECO:0000313" key="2">
    <source>
        <dbReference type="EMBL" id="SDY53990.1"/>
    </source>
</evidence>
<gene>
    <name evidence="2" type="ORF">SAMN05421547_105265</name>
</gene>
<sequence length="31" mass="3575">MGRDGERRPYPRHRVTPIGKHGMASVFSEYS</sequence>
<evidence type="ECO:0000256" key="1">
    <source>
        <dbReference type="SAM" id="MobiDB-lite"/>
    </source>
</evidence>
<organism evidence="2 3">
    <name type="scientific">Delftia lacustris</name>
    <dbReference type="NCBI Taxonomy" id="558537"/>
    <lineage>
        <taxon>Bacteria</taxon>
        <taxon>Pseudomonadati</taxon>
        <taxon>Pseudomonadota</taxon>
        <taxon>Betaproteobacteria</taxon>
        <taxon>Burkholderiales</taxon>
        <taxon>Comamonadaceae</taxon>
        <taxon>Delftia</taxon>
    </lineage>
</organism>
<dbReference type="EMBL" id="FNPE01000005">
    <property type="protein sequence ID" value="SDY53990.1"/>
    <property type="molecule type" value="Genomic_DNA"/>
</dbReference>
<evidence type="ECO:0000313" key="3">
    <source>
        <dbReference type="Proteomes" id="UP000183417"/>
    </source>
</evidence>
<proteinExistence type="predicted"/>
<feature type="region of interest" description="Disordered" evidence="1">
    <location>
        <begin position="1"/>
        <end position="31"/>
    </location>
</feature>
<dbReference type="Proteomes" id="UP000183417">
    <property type="component" value="Unassembled WGS sequence"/>
</dbReference>